<dbReference type="PANTHER" id="PTHR43669:SF3">
    <property type="entry name" value="ALCOHOL DEHYDROGENASE, PUTATIVE (AFU_ORTHOLOGUE AFUA_3G03445)-RELATED"/>
    <property type="match status" value="1"/>
</dbReference>
<reference evidence="4" key="2">
    <citation type="submission" date="2016-02" db="EMBL/GenBank/DDBJ databases">
        <title>Draft genome sequence of five rapidly growing Mycobacterium species.</title>
        <authorList>
            <person name="Katahira K."/>
            <person name="Gotou Y."/>
            <person name="Iida K."/>
            <person name="Ogura Y."/>
            <person name="Hayashi T."/>
        </authorList>
    </citation>
    <scope>NUCLEOTIDE SEQUENCE [LARGE SCALE GENOMIC DNA]</scope>
    <source>
        <strain evidence="4">JCM15654</strain>
    </source>
</reference>
<dbReference type="NCBIfam" id="NF005868">
    <property type="entry name" value="PRK07806.1"/>
    <property type="match status" value="1"/>
</dbReference>
<protein>
    <submittedName>
        <fullName evidence="3">Short-chain dehydrogenase</fullName>
    </submittedName>
</protein>
<dbReference type="EMBL" id="BCSX01000028">
    <property type="protein sequence ID" value="GAS89215.1"/>
    <property type="molecule type" value="Genomic_DNA"/>
</dbReference>
<keyword evidence="4" id="KW-1185">Reference proteome</keyword>
<dbReference type="PANTHER" id="PTHR43669">
    <property type="entry name" value="5-KETO-D-GLUCONATE 5-REDUCTASE"/>
    <property type="match status" value="1"/>
</dbReference>
<reference evidence="4" key="1">
    <citation type="journal article" date="2016" name="Genome Announc.">
        <title>Draft Genome Sequences of Five Rapidly Growing Mycobacterium Species, M. thermoresistibile, M. fortuitum subsp. acetamidolyticum, M. canariasense, M. brisbanense, and M. novocastrense.</title>
        <authorList>
            <person name="Katahira K."/>
            <person name="Ogura Y."/>
            <person name="Gotoh Y."/>
            <person name="Hayashi T."/>
        </authorList>
    </citation>
    <scope>NUCLEOTIDE SEQUENCE [LARGE SCALE GENOMIC DNA]</scope>
    <source>
        <strain evidence="4">JCM15654</strain>
    </source>
</reference>
<proteinExistence type="inferred from homology"/>
<dbReference type="RefSeq" id="WP_062829651.1">
    <property type="nucleotide sequence ID" value="NZ_BCSX01000028.1"/>
</dbReference>
<dbReference type="GO" id="GO:0016491">
    <property type="term" value="F:oxidoreductase activity"/>
    <property type="evidence" value="ECO:0007669"/>
    <property type="project" value="UniProtKB-KW"/>
</dbReference>
<dbReference type="OrthoDB" id="4373846at2"/>
<dbReference type="Pfam" id="PF00106">
    <property type="entry name" value="adh_short"/>
    <property type="match status" value="1"/>
</dbReference>
<dbReference type="PRINTS" id="PR00081">
    <property type="entry name" value="GDHRDH"/>
</dbReference>
<dbReference type="Proteomes" id="UP000069620">
    <property type="component" value="Unassembled WGS sequence"/>
</dbReference>
<accession>A0A100W059</accession>
<gene>
    <name evidence="3" type="ORF">RMCB_3311</name>
</gene>
<evidence type="ECO:0000313" key="4">
    <source>
        <dbReference type="Proteomes" id="UP000069620"/>
    </source>
</evidence>
<evidence type="ECO:0000256" key="1">
    <source>
        <dbReference type="ARBA" id="ARBA00006484"/>
    </source>
</evidence>
<dbReference type="Gene3D" id="3.40.50.720">
    <property type="entry name" value="NAD(P)-binding Rossmann-like Domain"/>
    <property type="match status" value="1"/>
</dbReference>
<dbReference type="InterPro" id="IPR002347">
    <property type="entry name" value="SDR_fam"/>
</dbReference>
<sequence>MHSQRVALVTGASRGIGAEIALQLADPDIHVVVGYRSNTERADYVADAIRCAGGHASTSAADISDETAVAAMIDDIATRFGRLDMLVLNASGGRQYCTEPGPAMHLNRDAQRRLARLALPLIPVGGRIVFVTSHQAHFYPYKAVPKGYASIAAGKRAGETTLYAMRKEFDRHGINFTVVSGEVLADSAVDFAAAVADAATSPGHPAIVYVSGPEHLTRQPA</sequence>
<dbReference type="STRING" id="146020.RMCB_3311"/>
<evidence type="ECO:0000256" key="2">
    <source>
        <dbReference type="ARBA" id="ARBA00023002"/>
    </source>
</evidence>
<name>A0A100W059_9MYCO</name>
<organism evidence="3 4">
    <name type="scientific">Mycolicibacterium brisbanense</name>
    <dbReference type="NCBI Taxonomy" id="146020"/>
    <lineage>
        <taxon>Bacteria</taxon>
        <taxon>Bacillati</taxon>
        <taxon>Actinomycetota</taxon>
        <taxon>Actinomycetes</taxon>
        <taxon>Mycobacteriales</taxon>
        <taxon>Mycobacteriaceae</taxon>
        <taxon>Mycolicibacterium</taxon>
    </lineage>
</organism>
<evidence type="ECO:0000313" key="3">
    <source>
        <dbReference type="EMBL" id="GAS89215.1"/>
    </source>
</evidence>
<dbReference type="AlphaFoldDB" id="A0A100W059"/>
<comment type="caution">
    <text evidence="3">The sequence shown here is derived from an EMBL/GenBank/DDBJ whole genome shotgun (WGS) entry which is preliminary data.</text>
</comment>
<dbReference type="InterPro" id="IPR036291">
    <property type="entry name" value="NAD(P)-bd_dom_sf"/>
</dbReference>
<comment type="similarity">
    <text evidence="1">Belongs to the short-chain dehydrogenases/reductases (SDR) family.</text>
</comment>
<dbReference type="SUPFAM" id="SSF51735">
    <property type="entry name" value="NAD(P)-binding Rossmann-fold domains"/>
    <property type="match status" value="1"/>
</dbReference>
<keyword evidence="2" id="KW-0560">Oxidoreductase</keyword>